<proteinExistence type="predicted"/>
<evidence type="ECO:0008006" key="3">
    <source>
        <dbReference type="Google" id="ProtNLM"/>
    </source>
</evidence>
<organism evidence="1 2">
    <name type="scientific">Polymorphospora lycopeni</name>
    <dbReference type="NCBI Taxonomy" id="3140240"/>
    <lineage>
        <taxon>Bacteria</taxon>
        <taxon>Bacillati</taxon>
        <taxon>Actinomycetota</taxon>
        <taxon>Actinomycetes</taxon>
        <taxon>Micromonosporales</taxon>
        <taxon>Micromonosporaceae</taxon>
        <taxon>Polymorphospora</taxon>
    </lineage>
</organism>
<dbReference type="EMBL" id="JBCGDC010000075">
    <property type="protein sequence ID" value="MFB6395992.1"/>
    <property type="molecule type" value="Genomic_DNA"/>
</dbReference>
<dbReference type="Proteomes" id="UP001582793">
    <property type="component" value="Unassembled WGS sequence"/>
</dbReference>
<protein>
    <recommendedName>
        <fullName evidence="3">EF-hand domain-containing protein</fullName>
    </recommendedName>
</protein>
<comment type="caution">
    <text evidence="1">The sequence shown here is derived from an EMBL/GenBank/DDBJ whole genome shotgun (WGS) entry which is preliminary data.</text>
</comment>
<reference evidence="1 2" key="1">
    <citation type="submission" date="2024-04" db="EMBL/GenBank/DDBJ databases">
        <title>Polymorphospora sp. isolated from Baiyangdian Lake in Xiong'an New Area.</title>
        <authorList>
            <person name="Zhang X."/>
            <person name="Liu J."/>
        </authorList>
    </citation>
    <scope>NUCLEOTIDE SEQUENCE [LARGE SCALE GENOMIC DNA]</scope>
    <source>
        <strain evidence="1 2">2-325</strain>
    </source>
</reference>
<sequence length="77" mass="8047">MVEFIETDVDGDGYDDLVRVEVDEHGGILAQADTNGDGLVDIVTYDVNGDGVAEYAEVDTNYDGIADASYTGGIAAV</sequence>
<keyword evidence="2" id="KW-1185">Reference proteome</keyword>
<accession>A0ABV5CVG3</accession>
<name>A0ABV5CVG3_9ACTN</name>
<gene>
    <name evidence="1" type="ORF">AAFH96_23210</name>
</gene>
<dbReference type="RefSeq" id="WP_357535379.1">
    <property type="nucleotide sequence ID" value="NZ_JBCGDC010000075.1"/>
</dbReference>
<dbReference type="InterPro" id="IPR028974">
    <property type="entry name" value="TSP_type-3_rpt"/>
</dbReference>
<evidence type="ECO:0000313" key="1">
    <source>
        <dbReference type="EMBL" id="MFB6395992.1"/>
    </source>
</evidence>
<evidence type="ECO:0000313" key="2">
    <source>
        <dbReference type="Proteomes" id="UP001582793"/>
    </source>
</evidence>
<dbReference type="SUPFAM" id="SSF103647">
    <property type="entry name" value="TSP type-3 repeat"/>
    <property type="match status" value="1"/>
</dbReference>